<evidence type="ECO:0000313" key="2">
    <source>
        <dbReference type="Proteomes" id="UP001150238"/>
    </source>
</evidence>
<reference evidence="1" key="2">
    <citation type="journal article" date="2023" name="Proc. Natl. Acad. Sci. U.S.A.">
        <title>A global phylogenomic analysis of the shiitake genus Lentinula.</title>
        <authorList>
            <person name="Sierra-Patev S."/>
            <person name="Min B."/>
            <person name="Naranjo-Ortiz M."/>
            <person name="Looney B."/>
            <person name="Konkel Z."/>
            <person name="Slot J.C."/>
            <person name="Sakamoto Y."/>
            <person name="Steenwyk J.L."/>
            <person name="Rokas A."/>
            <person name="Carro J."/>
            <person name="Camarero S."/>
            <person name="Ferreira P."/>
            <person name="Molpeceres G."/>
            <person name="Ruiz-Duenas F.J."/>
            <person name="Serrano A."/>
            <person name="Henrissat B."/>
            <person name="Drula E."/>
            <person name="Hughes K.W."/>
            <person name="Mata J.L."/>
            <person name="Ishikawa N.K."/>
            <person name="Vargas-Isla R."/>
            <person name="Ushijima S."/>
            <person name="Smith C.A."/>
            <person name="Donoghue J."/>
            <person name="Ahrendt S."/>
            <person name="Andreopoulos W."/>
            <person name="He G."/>
            <person name="LaButti K."/>
            <person name="Lipzen A."/>
            <person name="Ng V."/>
            <person name="Riley R."/>
            <person name="Sandor L."/>
            <person name="Barry K."/>
            <person name="Martinez A.T."/>
            <person name="Xiao Y."/>
            <person name="Gibbons J.G."/>
            <person name="Terashima K."/>
            <person name="Grigoriev I.V."/>
            <person name="Hibbett D."/>
        </authorList>
    </citation>
    <scope>NUCLEOTIDE SEQUENCE</scope>
    <source>
        <strain evidence="1">Sp2 HRB7682 ss15</strain>
    </source>
</reference>
<dbReference type="EMBL" id="JANVFS010000063">
    <property type="protein sequence ID" value="KAJ4464037.1"/>
    <property type="molecule type" value="Genomic_DNA"/>
</dbReference>
<proteinExistence type="predicted"/>
<reference evidence="1" key="1">
    <citation type="submission" date="2022-08" db="EMBL/GenBank/DDBJ databases">
        <authorList>
            <consortium name="DOE Joint Genome Institute"/>
            <person name="Min B."/>
            <person name="Riley R."/>
            <person name="Sierra-Patev S."/>
            <person name="Naranjo-Ortiz M."/>
            <person name="Looney B."/>
            <person name="Konkel Z."/>
            <person name="Slot J.C."/>
            <person name="Sakamoto Y."/>
            <person name="Steenwyk J.L."/>
            <person name="Rokas A."/>
            <person name="Carro J."/>
            <person name="Camarero S."/>
            <person name="Ferreira P."/>
            <person name="Molpeceres G."/>
            <person name="Ruiz-Duenas F.J."/>
            <person name="Serrano A."/>
            <person name="Henrissat B."/>
            <person name="Drula E."/>
            <person name="Hughes K.W."/>
            <person name="Mata J.L."/>
            <person name="Ishikawa N.K."/>
            <person name="Vargas-Isla R."/>
            <person name="Ushijima S."/>
            <person name="Smith C.A."/>
            <person name="Ahrendt S."/>
            <person name="Andreopoulos W."/>
            <person name="He G."/>
            <person name="Labutti K."/>
            <person name="Lipzen A."/>
            <person name="Ng V."/>
            <person name="Sandor L."/>
            <person name="Barry K."/>
            <person name="Martinez A.T."/>
            <person name="Xiao Y."/>
            <person name="Gibbons J.G."/>
            <person name="Terashima K."/>
            <person name="Hibbett D.S."/>
            <person name="Grigoriev I.V."/>
        </authorList>
    </citation>
    <scope>NUCLEOTIDE SEQUENCE</scope>
    <source>
        <strain evidence="1">Sp2 HRB7682 ss15</strain>
    </source>
</reference>
<dbReference type="Proteomes" id="UP001150238">
    <property type="component" value="Unassembled WGS sequence"/>
</dbReference>
<protein>
    <submittedName>
        <fullName evidence="1">Uncharacterized protein</fullName>
    </submittedName>
</protein>
<dbReference type="AlphaFoldDB" id="A0A9W9DCX8"/>
<evidence type="ECO:0000313" key="1">
    <source>
        <dbReference type="EMBL" id="KAJ4464037.1"/>
    </source>
</evidence>
<name>A0A9W9DCX8_9AGAR</name>
<comment type="caution">
    <text evidence="1">The sequence shown here is derived from an EMBL/GenBank/DDBJ whole genome shotgun (WGS) entry which is preliminary data.</text>
</comment>
<sequence>MLFKTYHFPKSGSMQDTRRTLLPLFLKVPKRLLLHLRRLRIVQARMHLLFRLAPKLRDSGVSQTIGTSICDPPPTAPSGPSISSFAGYSLQDAIVAASNSNAYTAGPQTSYGFSDIFGNRYRTLEELNRTKATTLGVPKAVGHTFTQQNFHGLWWGAKRIWTGDLLRLKIAAMQLQETVHVTS</sequence>
<organism evidence="1 2">
    <name type="scientific">Lentinula lateritia</name>
    <dbReference type="NCBI Taxonomy" id="40482"/>
    <lineage>
        <taxon>Eukaryota</taxon>
        <taxon>Fungi</taxon>
        <taxon>Dikarya</taxon>
        <taxon>Basidiomycota</taxon>
        <taxon>Agaricomycotina</taxon>
        <taxon>Agaricomycetes</taxon>
        <taxon>Agaricomycetidae</taxon>
        <taxon>Agaricales</taxon>
        <taxon>Marasmiineae</taxon>
        <taxon>Omphalotaceae</taxon>
        <taxon>Lentinula</taxon>
    </lineage>
</organism>
<accession>A0A9W9DCX8</accession>
<gene>
    <name evidence="1" type="ORF">C8J55DRAFT_290548</name>
</gene>